<name>A0A140JNI9_PETHY</name>
<dbReference type="Pfam" id="PF07734">
    <property type="entry name" value="FBA_1"/>
    <property type="match status" value="1"/>
</dbReference>
<dbReference type="InterPro" id="IPR001810">
    <property type="entry name" value="F-box_dom"/>
</dbReference>
<gene>
    <name evidence="3" type="primary">S7-FBX1</name>
</gene>
<evidence type="ECO:0000259" key="2">
    <source>
        <dbReference type="Pfam" id="PF07734"/>
    </source>
</evidence>
<dbReference type="Gene3D" id="1.20.1280.50">
    <property type="match status" value="1"/>
</dbReference>
<accession>A0A140JNI9</accession>
<dbReference type="InterPro" id="IPR006527">
    <property type="entry name" value="F-box-assoc_dom_typ1"/>
</dbReference>
<proteinExistence type="predicted"/>
<evidence type="ECO:0000313" key="3">
    <source>
        <dbReference type="EMBL" id="BAQ18942.1"/>
    </source>
</evidence>
<dbReference type="NCBIfam" id="TIGR01640">
    <property type="entry name" value="F_box_assoc_1"/>
    <property type="match status" value="1"/>
</dbReference>
<dbReference type="Pfam" id="PF00646">
    <property type="entry name" value="F-box"/>
    <property type="match status" value="1"/>
</dbReference>
<dbReference type="InterPro" id="IPR017451">
    <property type="entry name" value="F-box-assoc_interact_dom"/>
</dbReference>
<feature type="domain" description="F-box associated beta-propeller type 1" evidence="2">
    <location>
        <begin position="113"/>
        <end position="352"/>
    </location>
</feature>
<protein>
    <submittedName>
        <fullName evidence="3">S7-locus linked F-box protein 1</fullName>
    </submittedName>
</protein>
<feature type="domain" description="F-box" evidence="1">
    <location>
        <begin position="9"/>
        <end position="45"/>
    </location>
</feature>
<dbReference type="SUPFAM" id="SSF81383">
    <property type="entry name" value="F-box domain"/>
    <property type="match status" value="1"/>
</dbReference>
<evidence type="ECO:0000259" key="1">
    <source>
        <dbReference type="Pfam" id="PF00646"/>
    </source>
</evidence>
<dbReference type="PANTHER" id="PTHR31672:SF13">
    <property type="entry name" value="F-BOX PROTEIN CPR30-LIKE"/>
    <property type="match status" value="1"/>
</dbReference>
<dbReference type="InterPro" id="IPR036047">
    <property type="entry name" value="F-box-like_dom_sf"/>
</dbReference>
<dbReference type="AlphaFoldDB" id="A0A140JNI9"/>
<reference evidence="3" key="1">
    <citation type="journal article" date="2015" name="Nat. Plants">
        <title>Gene duplication and genetic exchange drive the evolution of S-RNase-based self-incompatibility in Petunia.</title>
        <authorList>
            <person name="Kubo K."/>
            <person name="Paape T."/>
            <person name="Hatakeyama M."/>
            <person name="Entani T."/>
            <person name="Takara A."/>
            <person name="Kajihara K."/>
            <person name="Tsukahara M."/>
            <person name="Shimizu-Inatsugi R."/>
            <person name="Shimizu K.K."/>
            <person name="Takayama S."/>
        </authorList>
    </citation>
    <scope>NUCLEOTIDE SEQUENCE</scope>
</reference>
<dbReference type="PANTHER" id="PTHR31672">
    <property type="entry name" value="BNACNNG10540D PROTEIN"/>
    <property type="match status" value="1"/>
</dbReference>
<organism evidence="3">
    <name type="scientific">Petunia hybrida</name>
    <name type="common">Petunia</name>
    <dbReference type="NCBI Taxonomy" id="4102"/>
    <lineage>
        <taxon>Eukaryota</taxon>
        <taxon>Viridiplantae</taxon>
        <taxon>Streptophyta</taxon>
        <taxon>Embryophyta</taxon>
        <taxon>Tracheophyta</taxon>
        <taxon>Spermatophyta</taxon>
        <taxon>Magnoliopsida</taxon>
        <taxon>eudicotyledons</taxon>
        <taxon>Gunneridae</taxon>
        <taxon>Pentapetalae</taxon>
        <taxon>asterids</taxon>
        <taxon>lamiids</taxon>
        <taxon>Solanales</taxon>
        <taxon>Solanaceae</taxon>
        <taxon>Petunioideae</taxon>
        <taxon>Petunia</taxon>
    </lineage>
</organism>
<sequence>MADGIMKRHPEDVLIYILCKFRVKSLLRFKGVSRTWYSLVQSSTFINLHLNRTTTTRDEFIIFSRSVRKEPNGFRNVLSILSSDNDDDLNPVFPDLDPPYLTFTEYYVYNKLVGPCNGLIALTDFEVIVLFNPATRNYMLLPPSPACPKGFRRNFRGGVGFGFDSIRNDYKFVRISELCMDSDWIPVEEQKVEVYDLSIDSWRELDHVDRQLPTVHWLPHFEIFHMGSFHWYADTDTDTMVILCFDMSTEIFRNVMMPDSCNGYDGKCYSLKILNRSLTLICYPDPFSDSDPTQDSMVIWIMMEYGAYESWTKEYTIRPLPIEYPLTILRDHLFFLESKSGHLVCYNLTTDEVKEFNLHGYPESLRVMVYKESLTSIPKRVQ</sequence>
<dbReference type="InterPro" id="IPR050796">
    <property type="entry name" value="SCF_F-box_component"/>
</dbReference>
<dbReference type="EMBL" id="AB932986">
    <property type="protein sequence ID" value="BAQ18942.1"/>
    <property type="molecule type" value="Genomic_DNA"/>
</dbReference>